<dbReference type="Proteomes" id="UP000823388">
    <property type="component" value="Chromosome 6K"/>
</dbReference>
<gene>
    <name evidence="1" type="ORF">PVAP13_6KG261306</name>
</gene>
<comment type="caution">
    <text evidence="1">The sequence shown here is derived from an EMBL/GenBank/DDBJ whole genome shotgun (WGS) entry which is preliminary data.</text>
</comment>
<dbReference type="EMBL" id="CM029047">
    <property type="protein sequence ID" value="KAG2583539.1"/>
    <property type="molecule type" value="Genomic_DNA"/>
</dbReference>
<proteinExistence type="predicted"/>
<evidence type="ECO:0000313" key="1">
    <source>
        <dbReference type="EMBL" id="KAG2583539.1"/>
    </source>
</evidence>
<accession>A0A8T0RFM0</accession>
<reference evidence="1" key="1">
    <citation type="submission" date="2020-05" db="EMBL/GenBank/DDBJ databases">
        <title>WGS assembly of Panicum virgatum.</title>
        <authorList>
            <person name="Lovell J.T."/>
            <person name="Jenkins J."/>
            <person name="Shu S."/>
            <person name="Juenger T.E."/>
            <person name="Schmutz J."/>
        </authorList>
    </citation>
    <scope>NUCLEOTIDE SEQUENCE</scope>
    <source>
        <strain evidence="1">AP13</strain>
    </source>
</reference>
<sequence length="100" mass="11477">MATKANIQEALENNVLIENADHSGFSFLGPMGDVDPTDFINQETNRIPFKTSPMLLLDWNLFFPLLSMSSIPLNKIYIISPNHSKKFRVIYILDFLYNIL</sequence>
<keyword evidence="2" id="KW-1185">Reference proteome</keyword>
<dbReference type="AlphaFoldDB" id="A0A8T0RFM0"/>
<organism evidence="1 2">
    <name type="scientific">Panicum virgatum</name>
    <name type="common">Blackwell switchgrass</name>
    <dbReference type="NCBI Taxonomy" id="38727"/>
    <lineage>
        <taxon>Eukaryota</taxon>
        <taxon>Viridiplantae</taxon>
        <taxon>Streptophyta</taxon>
        <taxon>Embryophyta</taxon>
        <taxon>Tracheophyta</taxon>
        <taxon>Spermatophyta</taxon>
        <taxon>Magnoliopsida</taxon>
        <taxon>Liliopsida</taxon>
        <taxon>Poales</taxon>
        <taxon>Poaceae</taxon>
        <taxon>PACMAD clade</taxon>
        <taxon>Panicoideae</taxon>
        <taxon>Panicodae</taxon>
        <taxon>Paniceae</taxon>
        <taxon>Panicinae</taxon>
        <taxon>Panicum</taxon>
        <taxon>Panicum sect. Hiantes</taxon>
    </lineage>
</organism>
<evidence type="ECO:0000313" key="2">
    <source>
        <dbReference type="Proteomes" id="UP000823388"/>
    </source>
</evidence>
<protein>
    <submittedName>
        <fullName evidence="1">Uncharacterized protein</fullName>
    </submittedName>
</protein>
<name>A0A8T0RFM0_PANVG</name>